<reference evidence="2" key="1">
    <citation type="journal article" date="2019" name="Int. J. Syst. Evol. Microbiol.">
        <title>The Global Catalogue of Microorganisms (GCM) 10K type strain sequencing project: providing services to taxonomists for standard genome sequencing and annotation.</title>
        <authorList>
            <consortium name="The Broad Institute Genomics Platform"/>
            <consortium name="The Broad Institute Genome Sequencing Center for Infectious Disease"/>
            <person name="Wu L."/>
            <person name="Ma J."/>
        </authorList>
    </citation>
    <scope>NUCLEOTIDE SEQUENCE [LARGE SCALE GENOMIC DNA]</scope>
    <source>
        <strain evidence="2">KLKA75</strain>
    </source>
</reference>
<dbReference type="EMBL" id="JBHSIT010000020">
    <property type="protein sequence ID" value="MFC4913788.1"/>
    <property type="molecule type" value="Genomic_DNA"/>
</dbReference>
<proteinExistence type="predicted"/>
<dbReference type="RefSeq" id="WP_378265044.1">
    <property type="nucleotide sequence ID" value="NZ_JBHSIT010000020.1"/>
</dbReference>
<organism evidence="1 2">
    <name type="scientific">Actinomadura gamaensis</name>
    <dbReference type="NCBI Taxonomy" id="1763541"/>
    <lineage>
        <taxon>Bacteria</taxon>
        <taxon>Bacillati</taxon>
        <taxon>Actinomycetota</taxon>
        <taxon>Actinomycetes</taxon>
        <taxon>Streptosporangiales</taxon>
        <taxon>Thermomonosporaceae</taxon>
        <taxon>Actinomadura</taxon>
    </lineage>
</organism>
<gene>
    <name evidence="1" type="ORF">ACFPCY_41340</name>
</gene>
<keyword evidence="2" id="KW-1185">Reference proteome</keyword>
<evidence type="ECO:0008006" key="3">
    <source>
        <dbReference type="Google" id="ProtNLM"/>
    </source>
</evidence>
<protein>
    <recommendedName>
        <fullName evidence="3">SMI1/KNR4 family protein</fullName>
    </recommendedName>
</protein>
<sequence>MHDQFWRLPHVRRATAVPRTPDVDRVRRRPSRWLRPRVRGAARTAVRGRALDEPGGRSAFLAWLDGTFGITPADDWEEIVDAAQAELEAEWAAWIHPLVPDAVWSPNHELNLLARFGNRLYKGYANGFWLLDAYGERERIRNPALTADMTPFAENDTDTVFALDAGGRVLAVGKTAGIHPVARDLREFFQLIAALTETEIWCDEHQVGLRPCEPAPLRDKYLEWLETTLDLRPADDPEAVIRAAQTP</sequence>
<evidence type="ECO:0000313" key="1">
    <source>
        <dbReference type="EMBL" id="MFC4913788.1"/>
    </source>
</evidence>
<accession>A0ABV9UB17</accession>
<comment type="caution">
    <text evidence="1">The sequence shown here is derived from an EMBL/GenBank/DDBJ whole genome shotgun (WGS) entry which is preliminary data.</text>
</comment>
<evidence type="ECO:0000313" key="2">
    <source>
        <dbReference type="Proteomes" id="UP001595872"/>
    </source>
</evidence>
<dbReference type="Proteomes" id="UP001595872">
    <property type="component" value="Unassembled WGS sequence"/>
</dbReference>
<name>A0ABV9UB17_9ACTN</name>